<evidence type="ECO:0000259" key="14">
    <source>
        <dbReference type="Pfam" id="PF02882"/>
    </source>
</evidence>
<dbReference type="InterPro" id="IPR000672">
    <property type="entry name" value="THF_DH/CycHdrlase"/>
</dbReference>
<dbReference type="Pfam" id="PF02882">
    <property type="entry name" value="THF_DHG_CYH_C"/>
    <property type="match status" value="1"/>
</dbReference>
<gene>
    <name evidence="12" type="primary">folD</name>
    <name evidence="15" type="ORF">SAMN05444487_10464</name>
</gene>
<dbReference type="PANTHER" id="PTHR48099:SF5">
    <property type="entry name" value="C-1-TETRAHYDROFOLATE SYNTHASE, CYTOPLASMIC"/>
    <property type="match status" value="1"/>
</dbReference>
<dbReference type="UniPathway" id="UPA00193"/>
<keyword evidence="9 12" id="KW-0486">Methionine biosynthesis</keyword>
<evidence type="ECO:0000256" key="10">
    <source>
        <dbReference type="ARBA" id="ARBA00023268"/>
    </source>
</evidence>
<reference evidence="15 16" key="1">
    <citation type="submission" date="2016-10" db="EMBL/GenBank/DDBJ databases">
        <authorList>
            <person name="de Groot N.N."/>
        </authorList>
    </citation>
    <scope>NUCLEOTIDE SEQUENCE [LARGE SCALE GENOMIC DNA]</scope>
    <source>
        <strain evidence="15 16">DSM 45610</strain>
    </source>
</reference>
<dbReference type="Gene3D" id="3.40.50.10860">
    <property type="entry name" value="Leucine Dehydrogenase, chain A, domain 1"/>
    <property type="match status" value="1"/>
</dbReference>
<dbReference type="GO" id="GO:0004477">
    <property type="term" value="F:methenyltetrahydrofolate cyclohydrolase activity"/>
    <property type="evidence" value="ECO:0007669"/>
    <property type="project" value="UniProtKB-UniRule"/>
</dbReference>
<evidence type="ECO:0000259" key="13">
    <source>
        <dbReference type="Pfam" id="PF00763"/>
    </source>
</evidence>
<dbReference type="EC" id="3.5.4.9" evidence="12"/>
<dbReference type="InterPro" id="IPR046346">
    <property type="entry name" value="Aminoacid_DH-like_N_sf"/>
</dbReference>
<dbReference type="GO" id="GO:0009086">
    <property type="term" value="P:methionine biosynthetic process"/>
    <property type="evidence" value="ECO:0007669"/>
    <property type="project" value="UniProtKB-KW"/>
</dbReference>
<dbReference type="FunFam" id="3.40.50.10860:FF:000001">
    <property type="entry name" value="Bifunctional protein FolD"/>
    <property type="match status" value="1"/>
</dbReference>
<dbReference type="CDD" id="cd01080">
    <property type="entry name" value="NAD_bind_m-THF_DH_Cyclohyd"/>
    <property type="match status" value="1"/>
</dbReference>
<dbReference type="GO" id="GO:0006164">
    <property type="term" value="P:purine nucleotide biosynthetic process"/>
    <property type="evidence" value="ECO:0007669"/>
    <property type="project" value="UniProtKB-KW"/>
</dbReference>
<dbReference type="InterPro" id="IPR036291">
    <property type="entry name" value="NAD(P)-bd_dom_sf"/>
</dbReference>
<evidence type="ECO:0000256" key="2">
    <source>
        <dbReference type="ARBA" id="ARBA00022563"/>
    </source>
</evidence>
<comment type="catalytic activity">
    <reaction evidence="11 12">
        <text>(6R)-5,10-methenyltetrahydrofolate + H2O = (6R)-10-formyltetrahydrofolate + H(+)</text>
        <dbReference type="Rhea" id="RHEA:23700"/>
        <dbReference type="ChEBI" id="CHEBI:15377"/>
        <dbReference type="ChEBI" id="CHEBI:15378"/>
        <dbReference type="ChEBI" id="CHEBI:57455"/>
        <dbReference type="ChEBI" id="CHEBI:195366"/>
        <dbReference type="EC" id="3.5.4.9"/>
    </reaction>
</comment>
<evidence type="ECO:0000313" key="16">
    <source>
        <dbReference type="Proteomes" id="UP000198534"/>
    </source>
</evidence>
<dbReference type="OrthoDB" id="9803580at2"/>
<feature type="binding site" evidence="12">
    <location>
        <begin position="166"/>
        <end position="168"/>
    </location>
    <ligand>
        <name>NADP(+)</name>
        <dbReference type="ChEBI" id="CHEBI:58349"/>
    </ligand>
</feature>
<evidence type="ECO:0000256" key="3">
    <source>
        <dbReference type="ARBA" id="ARBA00022605"/>
    </source>
</evidence>
<dbReference type="Proteomes" id="UP000198534">
    <property type="component" value="Unassembled WGS sequence"/>
</dbReference>
<comment type="catalytic activity">
    <reaction evidence="12">
        <text>(6R)-5,10-methylene-5,6,7,8-tetrahydrofolate + NADP(+) = (6R)-5,10-methenyltetrahydrofolate + NADPH</text>
        <dbReference type="Rhea" id="RHEA:22812"/>
        <dbReference type="ChEBI" id="CHEBI:15636"/>
        <dbReference type="ChEBI" id="CHEBI:57455"/>
        <dbReference type="ChEBI" id="CHEBI:57783"/>
        <dbReference type="ChEBI" id="CHEBI:58349"/>
        <dbReference type="EC" id="1.5.1.5"/>
    </reaction>
</comment>
<dbReference type="STRING" id="1048340.SAMN05444487_10464"/>
<accession>A0A1H2UD18</accession>
<keyword evidence="10 12" id="KW-0511">Multifunctional enzyme</keyword>
<evidence type="ECO:0000256" key="5">
    <source>
        <dbReference type="ARBA" id="ARBA00022801"/>
    </source>
</evidence>
<comment type="similarity">
    <text evidence="12">Belongs to the tetrahydrofolate dehydrogenase/cyclohydrolase family.</text>
</comment>
<evidence type="ECO:0000313" key="15">
    <source>
        <dbReference type="EMBL" id="SDW53798.1"/>
    </source>
</evidence>
<feature type="domain" description="Tetrahydrofolate dehydrogenase/cyclohydrolase catalytic" evidence="13">
    <location>
        <begin position="7"/>
        <end position="121"/>
    </location>
</feature>
<evidence type="ECO:0000256" key="9">
    <source>
        <dbReference type="ARBA" id="ARBA00023167"/>
    </source>
</evidence>
<dbReference type="GO" id="GO:0035999">
    <property type="term" value="P:tetrahydrofolate interconversion"/>
    <property type="evidence" value="ECO:0007669"/>
    <property type="project" value="UniProtKB-UniRule"/>
</dbReference>
<sequence length="286" mass="30923">MKQGQIIDGKAIAAQIKEEMRVKVDELVKKGITPGLAVILVGNDPASETYVRGKIRDCGEVGIHSELIRLAKETNEEELLAEVERLNRDASIDGILVQLPLPNHISEDRIIAAIHPEKDVDCFHPENVGRLVTGLPTLLPCTPHGIIEMLKRTEIDIAGKHAVVVGRSNIVGKPVSFLLQQHHATVTMCHSRSHDLASYTRDADILIAAVGKTRIITADYIKPGAVVIDVGMNRDENGKLAGDVDFAQAEKVASYITPVPGGVGPMTRAMLLYNTCKAATNNTIKG</sequence>
<comment type="function">
    <text evidence="12">Catalyzes the oxidation of 5,10-methylenetetrahydrofolate to 5,10-methenyltetrahydrofolate and then the hydrolysis of 5,10-methenyltetrahydrofolate to 10-formyltetrahydrofolate.</text>
</comment>
<dbReference type="PRINTS" id="PR00085">
    <property type="entry name" value="THFDHDRGNASE"/>
</dbReference>
<evidence type="ECO:0000256" key="8">
    <source>
        <dbReference type="ARBA" id="ARBA00023102"/>
    </source>
</evidence>
<dbReference type="NCBIfam" id="NF010783">
    <property type="entry name" value="PRK14186.1"/>
    <property type="match status" value="1"/>
</dbReference>
<dbReference type="GO" id="GO:0000105">
    <property type="term" value="P:L-histidine biosynthetic process"/>
    <property type="evidence" value="ECO:0007669"/>
    <property type="project" value="UniProtKB-KW"/>
</dbReference>
<dbReference type="InterPro" id="IPR020630">
    <property type="entry name" value="THF_DH/CycHdrlase_cat_dom"/>
</dbReference>
<keyword evidence="6 12" id="KW-0521">NADP</keyword>
<dbReference type="AlphaFoldDB" id="A0A1H2UD18"/>
<dbReference type="GO" id="GO:0005829">
    <property type="term" value="C:cytosol"/>
    <property type="evidence" value="ECO:0007669"/>
    <property type="project" value="TreeGrafter"/>
</dbReference>
<dbReference type="SUPFAM" id="SSF51735">
    <property type="entry name" value="NAD(P)-binding Rossmann-fold domains"/>
    <property type="match status" value="1"/>
</dbReference>
<keyword evidence="4 12" id="KW-0658">Purine biosynthesis</keyword>
<keyword evidence="8 12" id="KW-0368">Histidine biosynthesis</keyword>
<dbReference type="EC" id="1.5.1.5" evidence="12"/>
<keyword evidence="2 12" id="KW-0554">One-carbon metabolism</keyword>
<comment type="pathway">
    <text evidence="1 12">One-carbon metabolism; tetrahydrofolate interconversion.</text>
</comment>
<dbReference type="FunFam" id="3.40.50.720:FF:000094">
    <property type="entry name" value="Bifunctional protein FolD"/>
    <property type="match status" value="1"/>
</dbReference>
<dbReference type="SUPFAM" id="SSF53223">
    <property type="entry name" value="Aminoacid dehydrogenase-like, N-terminal domain"/>
    <property type="match status" value="1"/>
</dbReference>
<evidence type="ECO:0000256" key="12">
    <source>
        <dbReference type="HAMAP-Rule" id="MF_01576"/>
    </source>
</evidence>
<dbReference type="InterPro" id="IPR020631">
    <property type="entry name" value="THF_DH/CycHdrlase_NAD-bd_dom"/>
</dbReference>
<proteinExistence type="inferred from homology"/>
<keyword evidence="7 12" id="KW-0560">Oxidoreductase</keyword>
<comment type="subunit">
    <text evidence="12">Homodimer.</text>
</comment>
<dbReference type="HAMAP" id="MF_01576">
    <property type="entry name" value="THF_DHG_CYH"/>
    <property type="match status" value="1"/>
</dbReference>
<evidence type="ECO:0000256" key="11">
    <source>
        <dbReference type="ARBA" id="ARBA00036357"/>
    </source>
</evidence>
<dbReference type="NCBIfam" id="NF008058">
    <property type="entry name" value="PRK10792.1"/>
    <property type="match status" value="1"/>
</dbReference>
<comment type="caution">
    <text evidence="12">Lacks conserved residue(s) required for the propagation of feature annotation.</text>
</comment>
<evidence type="ECO:0000256" key="4">
    <source>
        <dbReference type="ARBA" id="ARBA00022755"/>
    </source>
</evidence>
<keyword evidence="16" id="KW-1185">Reference proteome</keyword>
<evidence type="ECO:0000256" key="6">
    <source>
        <dbReference type="ARBA" id="ARBA00022857"/>
    </source>
</evidence>
<dbReference type="InterPro" id="IPR020867">
    <property type="entry name" value="THF_DH/CycHdrlase_CS"/>
</dbReference>
<dbReference type="PANTHER" id="PTHR48099">
    <property type="entry name" value="C-1-TETRAHYDROFOLATE SYNTHASE, CYTOPLASMIC-RELATED"/>
    <property type="match status" value="1"/>
</dbReference>
<feature type="domain" description="Tetrahydrofolate dehydrogenase/cyclohydrolase NAD(P)-binding" evidence="14">
    <location>
        <begin position="140"/>
        <end position="281"/>
    </location>
</feature>
<name>A0A1H2UD18_9BACL</name>
<dbReference type="RefSeq" id="WP_091737249.1">
    <property type="nucleotide sequence ID" value="NZ_FNNQ01000004.1"/>
</dbReference>
<evidence type="ECO:0000256" key="7">
    <source>
        <dbReference type="ARBA" id="ARBA00023002"/>
    </source>
</evidence>
<keyword evidence="5 12" id="KW-0378">Hydrolase</keyword>
<dbReference type="PROSITE" id="PS00766">
    <property type="entry name" value="THF_DHG_CYH_1"/>
    <property type="match status" value="1"/>
</dbReference>
<dbReference type="GO" id="GO:0004488">
    <property type="term" value="F:methylenetetrahydrofolate dehydrogenase (NADP+) activity"/>
    <property type="evidence" value="ECO:0007669"/>
    <property type="project" value="UniProtKB-UniRule"/>
</dbReference>
<protein>
    <recommendedName>
        <fullName evidence="12">Bifunctional protein FolD</fullName>
    </recommendedName>
    <domain>
        <recommendedName>
            <fullName evidence="12">Methylenetetrahydrofolate dehydrogenase</fullName>
            <ecNumber evidence="12">1.5.1.5</ecNumber>
        </recommendedName>
    </domain>
    <domain>
        <recommendedName>
            <fullName evidence="12">Methenyltetrahydrofolate cyclohydrolase</fullName>
            <ecNumber evidence="12">3.5.4.9</ecNumber>
        </recommendedName>
    </domain>
</protein>
<organism evidence="15 16">
    <name type="scientific">Marininema mesophilum</name>
    <dbReference type="NCBI Taxonomy" id="1048340"/>
    <lineage>
        <taxon>Bacteria</taxon>
        <taxon>Bacillati</taxon>
        <taxon>Bacillota</taxon>
        <taxon>Bacilli</taxon>
        <taxon>Bacillales</taxon>
        <taxon>Thermoactinomycetaceae</taxon>
        <taxon>Marininema</taxon>
    </lineage>
</organism>
<dbReference type="Pfam" id="PF00763">
    <property type="entry name" value="THF_DHG_CYH"/>
    <property type="match status" value="1"/>
</dbReference>
<keyword evidence="3 12" id="KW-0028">Amino-acid biosynthesis</keyword>
<evidence type="ECO:0000256" key="1">
    <source>
        <dbReference type="ARBA" id="ARBA00004777"/>
    </source>
</evidence>
<dbReference type="Gene3D" id="3.40.50.720">
    <property type="entry name" value="NAD(P)-binding Rossmann-like Domain"/>
    <property type="match status" value="1"/>
</dbReference>
<dbReference type="EMBL" id="FNNQ01000004">
    <property type="protein sequence ID" value="SDW53798.1"/>
    <property type="molecule type" value="Genomic_DNA"/>
</dbReference>